<protein>
    <submittedName>
        <fullName evidence="1">Uncharacterized protein</fullName>
    </submittedName>
</protein>
<evidence type="ECO:0000313" key="2">
    <source>
        <dbReference type="Proteomes" id="UP000197138"/>
    </source>
</evidence>
<proteinExistence type="predicted"/>
<comment type="caution">
    <text evidence="1">The sequence shown here is derived from an EMBL/GenBank/DDBJ whole genome shotgun (WGS) entry which is preliminary data.</text>
</comment>
<dbReference type="AlphaFoldDB" id="A0A218WD56"/>
<organism evidence="1 2">
    <name type="scientific">Punica granatum</name>
    <name type="common">Pomegranate</name>
    <dbReference type="NCBI Taxonomy" id="22663"/>
    <lineage>
        <taxon>Eukaryota</taxon>
        <taxon>Viridiplantae</taxon>
        <taxon>Streptophyta</taxon>
        <taxon>Embryophyta</taxon>
        <taxon>Tracheophyta</taxon>
        <taxon>Spermatophyta</taxon>
        <taxon>Magnoliopsida</taxon>
        <taxon>eudicotyledons</taxon>
        <taxon>Gunneridae</taxon>
        <taxon>Pentapetalae</taxon>
        <taxon>rosids</taxon>
        <taxon>malvids</taxon>
        <taxon>Myrtales</taxon>
        <taxon>Lythraceae</taxon>
        <taxon>Punica</taxon>
    </lineage>
</organism>
<gene>
    <name evidence="1" type="ORF">CDL15_Pgr014428</name>
</gene>
<dbReference type="Proteomes" id="UP000197138">
    <property type="component" value="Unassembled WGS sequence"/>
</dbReference>
<accession>A0A218WD56</accession>
<sequence length="66" mass="7294">MFKRARTKAEPPFKLSVLYSRCTVNPRWVPCSLEDAPALCAGCREYFNSLVSLNACGEGSVPDGKR</sequence>
<reference evidence="2" key="1">
    <citation type="journal article" date="2017" name="Plant J.">
        <title>The pomegranate (Punica granatum L.) genome and the genomics of punicalagin biosynthesis.</title>
        <authorList>
            <person name="Qin G."/>
            <person name="Xu C."/>
            <person name="Ming R."/>
            <person name="Tang H."/>
            <person name="Guyot R."/>
            <person name="Kramer E.M."/>
            <person name="Hu Y."/>
            <person name="Yi X."/>
            <person name="Qi Y."/>
            <person name="Xu X."/>
            <person name="Gao Z."/>
            <person name="Pan H."/>
            <person name="Jian J."/>
            <person name="Tian Y."/>
            <person name="Yue Z."/>
            <person name="Xu Y."/>
        </authorList>
    </citation>
    <scope>NUCLEOTIDE SEQUENCE [LARGE SCALE GENOMIC DNA]</scope>
    <source>
        <strain evidence="2">cv. Dabenzi</strain>
    </source>
</reference>
<dbReference type="EMBL" id="MTKT01004609">
    <property type="protein sequence ID" value="OWM70755.1"/>
    <property type="molecule type" value="Genomic_DNA"/>
</dbReference>
<name>A0A218WD56_PUNGR</name>
<evidence type="ECO:0000313" key="1">
    <source>
        <dbReference type="EMBL" id="OWM70755.1"/>
    </source>
</evidence>